<name>A0A0F9PNS1_9ZZZZ</name>
<organism evidence="1">
    <name type="scientific">marine sediment metagenome</name>
    <dbReference type="NCBI Taxonomy" id="412755"/>
    <lineage>
        <taxon>unclassified sequences</taxon>
        <taxon>metagenomes</taxon>
        <taxon>ecological metagenomes</taxon>
    </lineage>
</organism>
<dbReference type="AlphaFoldDB" id="A0A0F9PNS1"/>
<protein>
    <submittedName>
        <fullName evidence="1">Uncharacterized protein</fullName>
    </submittedName>
</protein>
<sequence length="64" mass="7370">MPNLRLEIEGEGFYLEVLTEEGALFISHDLNDNEYNIGDHVQYPMIVQDMVVQEIQNEGLALDF</sequence>
<accession>A0A0F9PNS1</accession>
<reference evidence="1" key="1">
    <citation type="journal article" date="2015" name="Nature">
        <title>Complex archaea that bridge the gap between prokaryotes and eukaryotes.</title>
        <authorList>
            <person name="Spang A."/>
            <person name="Saw J.H."/>
            <person name="Jorgensen S.L."/>
            <person name="Zaremba-Niedzwiedzka K."/>
            <person name="Martijn J."/>
            <person name="Lind A.E."/>
            <person name="van Eijk R."/>
            <person name="Schleper C."/>
            <person name="Guy L."/>
            <person name="Ettema T.J."/>
        </authorList>
    </citation>
    <scope>NUCLEOTIDE SEQUENCE</scope>
</reference>
<evidence type="ECO:0000313" key="1">
    <source>
        <dbReference type="EMBL" id="KKN31819.1"/>
    </source>
</evidence>
<dbReference type="EMBL" id="LAZR01002300">
    <property type="protein sequence ID" value="KKN31819.1"/>
    <property type="molecule type" value="Genomic_DNA"/>
</dbReference>
<comment type="caution">
    <text evidence="1">The sequence shown here is derived from an EMBL/GenBank/DDBJ whole genome shotgun (WGS) entry which is preliminary data.</text>
</comment>
<proteinExistence type="predicted"/>
<gene>
    <name evidence="1" type="ORF">LCGC14_0820090</name>
</gene>